<organism evidence="1 2">
    <name type="scientific">Inquilinus limosus MP06</name>
    <dbReference type="NCBI Taxonomy" id="1398085"/>
    <lineage>
        <taxon>Bacteria</taxon>
        <taxon>Pseudomonadati</taxon>
        <taxon>Pseudomonadota</taxon>
        <taxon>Alphaproteobacteria</taxon>
        <taxon>Rhodospirillales</taxon>
        <taxon>Rhodospirillaceae</taxon>
        <taxon>Inquilinus</taxon>
    </lineage>
</organism>
<dbReference type="AlphaFoldDB" id="A0A0A0CW55"/>
<proteinExistence type="predicted"/>
<dbReference type="InterPro" id="IPR045441">
    <property type="entry name" value="DUF6506"/>
</dbReference>
<accession>A0A0A0CW55</accession>
<dbReference type="Proteomes" id="UP000029995">
    <property type="component" value="Unassembled WGS sequence"/>
</dbReference>
<gene>
    <name evidence="1" type="ORF">P409_35350</name>
</gene>
<dbReference type="RefSeq" id="WP_034849813.1">
    <property type="nucleotide sequence ID" value="NZ_JANX01001087.1"/>
</dbReference>
<feature type="non-terminal residue" evidence="1">
    <location>
        <position position="1"/>
    </location>
</feature>
<dbReference type="EMBL" id="JANX01001087">
    <property type="protein sequence ID" value="KGM30059.1"/>
    <property type="molecule type" value="Genomic_DNA"/>
</dbReference>
<reference evidence="1 2" key="1">
    <citation type="submission" date="2014-01" db="EMBL/GenBank/DDBJ databases">
        <title>Genome sequence determination for a cystic fibrosis isolate, Inquilinus limosus.</title>
        <authorList>
            <person name="Pino M."/>
            <person name="Di Conza J."/>
            <person name="Gutkind G."/>
        </authorList>
    </citation>
    <scope>NUCLEOTIDE SEQUENCE [LARGE SCALE GENOMIC DNA]</scope>
    <source>
        <strain evidence="1 2">MP06</strain>
    </source>
</reference>
<sequence length="144" mass="14583">GVDRIALCGGFALPWRARVAAAVAGRALVGSVGYAFESLAGVAAYKANFEAGRPSREALISLEPGADPAADRSVREAGGHHTTMIAVPDTETAVRIARGLVADGVTLIELFGDFDSAGTAAVIEAVDGRSPVGWVGYGTESLAG</sequence>
<comment type="caution">
    <text evidence="1">The sequence shown here is derived from an EMBL/GenBank/DDBJ whole genome shotgun (WGS) entry which is preliminary data.</text>
</comment>
<evidence type="ECO:0000313" key="2">
    <source>
        <dbReference type="Proteomes" id="UP000029995"/>
    </source>
</evidence>
<protein>
    <submittedName>
        <fullName evidence="1">Uncharacterized protein</fullName>
    </submittedName>
</protein>
<name>A0A0A0CW55_9PROT</name>
<evidence type="ECO:0000313" key="1">
    <source>
        <dbReference type="EMBL" id="KGM30059.1"/>
    </source>
</evidence>
<dbReference type="Pfam" id="PF20116">
    <property type="entry name" value="DUF6506"/>
    <property type="match status" value="2"/>
</dbReference>